<organism evidence="4 5">
    <name type="scientific">Pelobacter propionicus (strain DSM 2379 / NBRC 103807 / OttBd1)</name>
    <dbReference type="NCBI Taxonomy" id="338966"/>
    <lineage>
        <taxon>Bacteria</taxon>
        <taxon>Pseudomonadati</taxon>
        <taxon>Thermodesulfobacteriota</taxon>
        <taxon>Desulfuromonadia</taxon>
        <taxon>Desulfuromonadales</taxon>
        <taxon>Desulfuromonadaceae</taxon>
        <taxon>Pelobacter</taxon>
    </lineage>
</organism>
<feature type="binding site" evidence="2">
    <location>
        <position position="64"/>
    </location>
    <ligand>
        <name>Ni(2+)</name>
        <dbReference type="ChEBI" id="CHEBI:49786"/>
    </ligand>
</feature>
<dbReference type="GO" id="GO:0048038">
    <property type="term" value="F:quinone binding"/>
    <property type="evidence" value="ECO:0007669"/>
    <property type="project" value="InterPro"/>
</dbReference>
<feature type="binding site" evidence="2">
    <location>
        <position position="357"/>
    </location>
    <ligand>
        <name>Fe cation</name>
        <dbReference type="ChEBI" id="CHEBI:24875"/>
    </ligand>
</feature>
<dbReference type="KEGG" id="ppd:Ppro_0595"/>
<keyword evidence="2" id="KW-0460">Magnesium</keyword>
<dbReference type="Pfam" id="PF00346">
    <property type="entry name" value="Complex1_49kDa"/>
    <property type="match status" value="2"/>
</dbReference>
<dbReference type="EC" id="1.6.5.3" evidence="4"/>
<name>A1ALK6_PELPD</name>
<feature type="binding site" evidence="2">
    <location>
        <position position="67"/>
    </location>
    <ligand>
        <name>Fe cation</name>
        <dbReference type="ChEBI" id="CHEBI:24875"/>
    </ligand>
</feature>
<feature type="binding site" evidence="2">
    <location>
        <position position="45"/>
    </location>
    <ligand>
        <name>Mg(2+)</name>
        <dbReference type="ChEBI" id="CHEBI:18420"/>
    </ligand>
</feature>
<dbReference type="PANTHER" id="PTHR43485">
    <property type="entry name" value="HYDROGENASE-4 COMPONENT G"/>
    <property type="match status" value="1"/>
</dbReference>
<evidence type="ECO:0000313" key="4">
    <source>
        <dbReference type="EMBL" id="ABK98226.1"/>
    </source>
</evidence>
<dbReference type="PROSITE" id="PS00507">
    <property type="entry name" value="NI_HGENASE_L_1"/>
    <property type="match status" value="1"/>
</dbReference>
<dbReference type="GO" id="GO:0008901">
    <property type="term" value="F:ferredoxin hydrogenase activity"/>
    <property type="evidence" value="ECO:0007669"/>
    <property type="project" value="InterPro"/>
</dbReference>
<accession>A1ALK6</accession>
<dbReference type="InterPro" id="IPR001501">
    <property type="entry name" value="Ni-dep_hyd_lsu"/>
</dbReference>
<dbReference type="STRING" id="338966.Ppro_0595"/>
<sequence>MGSVTIPIGPQHPALKEPANFSITVAGEKILHTSSRLGYNHRGMEKACEQRTYIQDLYLLERICGICSHSHSMCFAQAVEEIAGLNVPPRALYIRTLIGELERIHSHLLWLGVAGHEIGFDTLLMYSWRDRELVMDLLAMFSGNRVNYGINTIGGVRRDVSDEQIVKALNDIDALEERTKYYIDIATTEPSFIARLAGVGYISHEDAVRLQAVGPTGRGSNVPHDMRACDPYAAYGEMDFKVITDSSCDVYGRAVVRLLELMESYRIIRQALREMPDGPVSVKAPRTIPAGDTVSRVEAPRGEDLHYVKGNGSDKPERVKVRASTLANIQAVNKMMENNNLADVPIIIAAIDPCFSCTDRCIQLIGSERGDMGLKALRQHGIDWYRKNHGIEFGALAKKLQMMRGERAL</sequence>
<keyword evidence="2" id="KW-0479">Metal-binding</keyword>
<evidence type="ECO:0000259" key="3">
    <source>
        <dbReference type="Pfam" id="PF00346"/>
    </source>
</evidence>
<keyword evidence="2" id="KW-0533">Nickel</keyword>
<dbReference type="EMBL" id="CP000482">
    <property type="protein sequence ID" value="ABK98226.1"/>
    <property type="molecule type" value="Genomic_DNA"/>
</dbReference>
<dbReference type="OrthoDB" id="9801496at2"/>
<keyword evidence="2" id="KW-0408">Iron</keyword>
<dbReference type="InterPro" id="IPR052197">
    <property type="entry name" value="ComplexI_49kDa-like"/>
</dbReference>
<dbReference type="AlphaFoldDB" id="A1ALK6"/>
<keyword evidence="1 4" id="KW-0560">Oxidoreductase</keyword>
<keyword evidence="4" id="KW-0830">Ubiquinone</keyword>
<dbReference type="SUPFAM" id="SSF56762">
    <property type="entry name" value="HydB/Nqo4-like"/>
    <property type="match status" value="1"/>
</dbReference>
<dbReference type="Proteomes" id="UP000006732">
    <property type="component" value="Chromosome"/>
</dbReference>
<dbReference type="eggNOG" id="COG3261">
    <property type="taxonomic scope" value="Bacteria"/>
</dbReference>
<protein>
    <submittedName>
        <fullName evidence="4">NADH dehydrogenase (Ubiquinone)</fullName>
        <ecNumber evidence="4">1.6.5.3</ecNumber>
    </submittedName>
</protein>
<evidence type="ECO:0000256" key="2">
    <source>
        <dbReference type="PIRSR" id="PIRSR601501-1"/>
    </source>
</evidence>
<dbReference type="PANTHER" id="PTHR43485:SF1">
    <property type="entry name" value="FORMATE HYDROGENLYASE SUBUNIT 5-RELATED"/>
    <property type="match status" value="1"/>
</dbReference>
<dbReference type="InterPro" id="IPR018194">
    <property type="entry name" value="Ni-dep_hyd_lsu_Ni_BS"/>
</dbReference>
<feature type="domain" description="NADH-quinone oxidoreductase subunit D" evidence="3">
    <location>
        <begin position="288"/>
        <end position="360"/>
    </location>
</feature>
<dbReference type="GO" id="GO:0016151">
    <property type="term" value="F:nickel cation binding"/>
    <property type="evidence" value="ECO:0007669"/>
    <property type="project" value="InterPro"/>
</dbReference>
<dbReference type="GO" id="GO:0051287">
    <property type="term" value="F:NAD binding"/>
    <property type="evidence" value="ECO:0007669"/>
    <property type="project" value="InterPro"/>
</dbReference>
<reference evidence="4 5" key="1">
    <citation type="submission" date="2006-10" db="EMBL/GenBank/DDBJ databases">
        <title>Complete sequence of chromosome of Pelobacter propionicus DSM 2379.</title>
        <authorList>
            <consortium name="US DOE Joint Genome Institute"/>
            <person name="Copeland A."/>
            <person name="Lucas S."/>
            <person name="Lapidus A."/>
            <person name="Barry K."/>
            <person name="Detter J.C."/>
            <person name="Glavina del Rio T."/>
            <person name="Hammon N."/>
            <person name="Israni S."/>
            <person name="Dalin E."/>
            <person name="Tice H."/>
            <person name="Pitluck S."/>
            <person name="Saunders E."/>
            <person name="Brettin T."/>
            <person name="Bruce D."/>
            <person name="Han C."/>
            <person name="Tapia R."/>
            <person name="Schmutz J."/>
            <person name="Larimer F."/>
            <person name="Land M."/>
            <person name="Hauser L."/>
            <person name="Kyrpides N."/>
            <person name="Kim E."/>
            <person name="Lovley D."/>
            <person name="Richardson P."/>
        </authorList>
    </citation>
    <scope>NUCLEOTIDE SEQUENCE [LARGE SCALE GENOMIC DNA]</scope>
    <source>
        <strain evidence="5">DSM 2379 / NBRC 103807 / OttBd1</strain>
    </source>
</reference>
<dbReference type="GO" id="GO:0016651">
    <property type="term" value="F:oxidoreductase activity, acting on NAD(P)H"/>
    <property type="evidence" value="ECO:0007669"/>
    <property type="project" value="InterPro"/>
</dbReference>
<evidence type="ECO:0000256" key="1">
    <source>
        <dbReference type="ARBA" id="ARBA00023002"/>
    </source>
</evidence>
<gene>
    <name evidence="4" type="ordered locus">Ppro_0595</name>
</gene>
<evidence type="ECO:0000313" key="5">
    <source>
        <dbReference type="Proteomes" id="UP000006732"/>
    </source>
</evidence>
<dbReference type="HOGENOM" id="CLU_015134_1_2_7"/>
<comment type="cofactor">
    <cofactor evidence="2">
        <name>Ni(2+)</name>
        <dbReference type="ChEBI" id="CHEBI:49786"/>
    </cofactor>
</comment>
<dbReference type="InterPro" id="IPR029014">
    <property type="entry name" value="NiFe-Hase_large"/>
</dbReference>
<dbReference type="Gene3D" id="1.10.645.10">
    <property type="entry name" value="Cytochrome-c3 Hydrogenase, chain B"/>
    <property type="match status" value="1"/>
</dbReference>
<proteinExistence type="predicted"/>
<dbReference type="InterPro" id="IPR001135">
    <property type="entry name" value="NADH_Q_OxRdtase_suD"/>
</dbReference>
<feature type="binding site" evidence="2">
    <location>
        <position position="354"/>
    </location>
    <ligand>
        <name>Ni(2+)</name>
        <dbReference type="ChEBI" id="CHEBI:49786"/>
    </ligand>
</feature>
<comment type="cofactor">
    <cofactor evidence="2">
        <name>Fe cation</name>
        <dbReference type="ChEBI" id="CHEBI:24875"/>
    </cofactor>
</comment>
<keyword evidence="5" id="KW-1185">Reference proteome</keyword>
<feature type="domain" description="NADH-quinone oxidoreductase subunit D" evidence="3">
    <location>
        <begin position="118"/>
        <end position="287"/>
    </location>
</feature>
<feature type="binding site" evidence="2">
    <location>
        <position position="67"/>
    </location>
    <ligand>
        <name>Ni(2+)</name>
        <dbReference type="ChEBI" id="CHEBI:49786"/>
    </ligand>
</feature>
<dbReference type="RefSeq" id="WP_011734539.1">
    <property type="nucleotide sequence ID" value="NC_008609.1"/>
</dbReference>
<dbReference type="Pfam" id="PF00374">
    <property type="entry name" value="NiFeSe_Hases"/>
    <property type="match status" value="1"/>
</dbReference>
<feature type="binding site" evidence="2">
    <location>
        <position position="321"/>
    </location>
    <ligand>
        <name>Mg(2+)</name>
        <dbReference type="ChEBI" id="CHEBI:18420"/>
    </ligand>
</feature>